<keyword evidence="6" id="KW-1185">Reference proteome</keyword>
<keyword evidence="3" id="KW-0732">Signal</keyword>
<dbReference type="InterPro" id="IPR050682">
    <property type="entry name" value="ModA/WtpA"/>
</dbReference>
<dbReference type="PIRSF" id="PIRSF004846">
    <property type="entry name" value="ModA"/>
    <property type="match status" value="1"/>
</dbReference>
<name>A0A4Z0WGE5_9GAMM</name>
<evidence type="ECO:0000256" key="4">
    <source>
        <dbReference type="PIRSR" id="PIRSR004846-1"/>
    </source>
</evidence>
<dbReference type="SUPFAM" id="SSF53850">
    <property type="entry name" value="Periplasmic binding protein-like II"/>
    <property type="match status" value="1"/>
</dbReference>
<proteinExistence type="inferred from homology"/>
<dbReference type="InterPro" id="IPR044084">
    <property type="entry name" value="AvModA-like_subst-bd"/>
</dbReference>
<dbReference type="Proteomes" id="UP000297475">
    <property type="component" value="Unassembled WGS sequence"/>
</dbReference>
<keyword evidence="4" id="KW-0500">Molybdenum</keyword>
<dbReference type="AlphaFoldDB" id="A0A4Z0WGE5"/>
<gene>
    <name evidence="5" type="primary">modA</name>
    <name evidence="5" type="ORF">E4656_06840</name>
</gene>
<evidence type="ECO:0000256" key="2">
    <source>
        <dbReference type="ARBA" id="ARBA00022723"/>
    </source>
</evidence>
<evidence type="ECO:0000313" key="5">
    <source>
        <dbReference type="EMBL" id="TGG94296.1"/>
    </source>
</evidence>
<dbReference type="Gene3D" id="3.40.190.10">
    <property type="entry name" value="Periplasmic binding protein-like II"/>
    <property type="match status" value="2"/>
</dbReference>
<dbReference type="GO" id="GO:0046872">
    <property type="term" value="F:metal ion binding"/>
    <property type="evidence" value="ECO:0007669"/>
    <property type="project" value="UniProtKB-KW"/>
</dbReference>
<protein>
    <submittedName>
        <fullName evidence="5">Molybdate ABC transporter substrate-binding protein</fullName>
    </submittedName>
</protein>
<feature type="binding site" evidence="4">
    <location>
        <position position="32"/>
    </location>
    <ligand>
        <name>molybdate</name>
        <dbReference type="ChEBI" id="CHEBI:36264"/>
    </ligand>
</feature>
<evidence type="ECO:0000313" key="6">
    <source>
        <dbReference type="Proteomes" id="UP000297475"/>
    </source>
</evidence>
<dbReference type="InterPro" id="IPR005950">
    <property type="entry name" value="ModA"/>
</dbReference>
<accession>A0A4Z0WGE5</accession>
<dbReference type="EMBL" id="SRMF01000002">
    <property type="protein sequence ID" value="TGG94296.1"/>
    <property type="molecule type" value="Genomic_DNA"/>
</dbReference>
<organism evidence="5 6">
    <name type="scientific">Natronospirillum operosum</name>
    <dbReference type="NCBI Taxonomy" id="2759953"/>
    <lineage>
        <taxon>Bacteria</taxon>
        <taxon>Pseudomonadati</taxon>
        <taxon>Pseudomonadota</taxon>
        <taxon>Gammaproteobacteria</taxon>
        <taxon>Oceanospirillales</taxon>
        <taxon>Natronospirillaceae</taxon>
        <taxon>Natronospirillum</taxon>
    </lineage>
</organism>
<sequence>MAANFNPTLEHLVTQYQSQHPDFRVRISSGSSGKHFAQIRQGAPFDLFFSADDQRTADLVDSGEALPDSRLVYALGQLMLWSNDPELIPEDGLALLQSGEFRRLAIANPRVAPYGVAAEALLDNAGVQLQSRQLVTGQSISQAFTFVRSGNAELGLVAASQVIVLERQQGGEPMGSRWLPPADSYPPIVQEAVMLQAGADNPWAAAFMQWVRCDQVAHGILEQDGYLLPSRNGEAGCAGY</sequence>
<dbReference type="CDD" id="cd13539">
    <property type="entry name" value="PBP2_AvModA"/>
    <property type="match status" value="1"/>
</dbReference>
<evidence type="ECO:0000256" key="3">
    <source>
        <dbReference type="ARBA" id="ARBA00022729"/>
    </source>
</evidence>
<dbReference type="GO" id="GO:0030973">
    <property type="term" value="F:molybdate ion binding"/>
    <property type="evidence" value="ECO:0007669"/>
    <property type="project" value="InterPro"/>
</dbReference>
<dbReference type="Pfam" id="PF13531">
    <property type="entry name" value="SBP_bac_11"/>
    <property type="match status" value="1"/>
</dbReference>
<dbReference type="PANTHER" id="PTHR30632">
    <property type="entry name" value="MOLYBDATE-BINDING PERIPLASMIC PROTEIN"/>
    <property type="match status" value="1"/>
</dbReference>
<dbReference type="OrthoDB" id="9785015at2"/>
<reference evidence="5 6" key="1">
    <citation type="submission" date="2019-04" db="EMBL/GenBank/DDBJ databases">
        <title>Natronospirillum operosus gen. nov., sp. nov., a haloalkaliphilic satellite isolated from decaying biomass of laboratory culture of cyanobacterium Geitlerinema sp. and proposal of Natronospirillaceae fam. nov. and Saccharospirillaceae fam. nov.</title>
        <authorList>
            <person name="Kevbrin V."/>
            <person name="Boltyanskaya Y."/>
            <person name="Koziaeva V."/>
            <person name="Grouzdev D.S."/>
            <person name="Park M."/>
            <person name="Cho J."/>
        </authorList>
    </citation>
    <scope>NUCLEOTIDE SEQUENCE [LARGE SCALE GENOMIC DNA]</scope>
    <source>
        <strain evidence="5 6">G-116</strain>
    </source>
</reference>
<feature type="binding site" evidence="4">
    <location>
        <position position="140"/>
    </location>
    <ligand>
        <name>molybdate</name>
        <dbReference type="ChEBI" id="CHEBI:36264"/>
    </ligand>
</feature>
<keyword evidence="2 4" id="KW-0479">Metal-binding</keyword>
<dbReference type="PANTHER" id="PTHR30632:SF14">
    <property type="entry name" value="TUNGSTATE_MOLYBDATE_CHROMATE-BINDING PROTEIN MODA"/>
    <property type="match status" value="1"/>
</dbReference>
<dbReference type="GO" id="GO:0015689">
    <property type="term" value="P:molybdate ion transport"/>
    <property type="evidence" value="ECO:0007669"/>
    <property type="project" value="InterPro"/>
</dbReference>
<evidence type="ECO:0000256" key="1">
    <source>
        <dbReference type="ARBA" id="ARBA00009175"/>
    </source>
</evidence>
<dbReference type="NCBIfam" id="TIGR01256">
    <property type="entry name" value="modA"/>
    <property type="match status" value="1"/>
</dbReference>
<comment type="caution">
    <text evidence="5">The sequence shown here is derived from an EMBL/GenBank/DDBJ whole genome shotgun (WGS) entry which is preliminary data.</text>
</comment>
<comment type="similarity">
    <text evidence="1">Belongs to the bacterial solute-binding protein ModA family.</text>
</comment>